<dbReference type="Proteomes" id="UP000266861">
    <property type="component" value="Unassembled WGS sequence"/>
</dbReference>
<evidence type="ECO:0000313" key="2">
    <source>
        <dbReference type="Proteomes" id="UP000266861"/>
    </source>
</evidence>
<sequence length="54" mass="6021">MEIIKYFALEEGNKLVALGTNYQVDLFVPARGQTGADNEDNRADIVKTCQDKNC</sequence>
<dbReference type="EMBL" id="PQFF01000004">
    <property type="protein sequence ID" value="RHZ90172.1"/>
    <property type="molecule type" value="Genomic_DNA"/>
</dbReference>
<comment type="caution">
    <text evidence="1">The sequence shown here is derived from an EMBL/GenBank/DDBJ whole genome shotgun (WGS) entry which is preliminary data.</text>
</comment>
<name>A0A397JS07_9GLOM</name>
<keyword evidence="2" id="KW-1185">Reference proteome</keyword>
<reference evidence="1 2" key="1">
    <citation type="submission" date="2018-08" db="EMBL/GenBank/DDBJ databases">
        <title>Genome and evolution of the arbuscular mycorrhizal fungus Diversispora epigaea (formerly Glomus versiforme) and its bacterial endosymbionts.</title>
        <authorList>
            <person name="Sun X."/>
            <person name="Fei Z."/>
            <person name="Harrison M."/>
        </authorList>
    </citation>
    <scope>NUCLEOTIDE SEQUENCE [LARGE SCALE GENOMIC DNA]</scope>
    <source>
        <strain evidence="1 2">IT104</strain>
    </source>
</reference>
<evidence type="ECO:0000313" key="1">
    <source>
        <dbReference type="EMBL" id="RHZ90172.1"/>
    </source>
</evidence>
<dbReference type="AlphaFoldDB" id="A0A397JS07"/>
<proteinExistence type="predicted"/>
<organism evidence="1 2">
    <name type="scientific">Diversispora epigaea</name>
    <dbReference type="NCBI Taxonomy" id="1348612"/>
    <lineage>
        <taxon>Eukaryota</taxon>
        <taxon>Fungi</taxon>
        <taxon>Fungi incertae sedis</taxon>
        <taxon>Mucoromycota</taxon>
        <taxon>Glomeromycotina</taxon>
        <taxon>Glomeromycetes</taxon>
        <taxon>Diversisporales</taxon>
        <taxon>Diversisporaceae</taxon>
        <taxon>Diversispora</taxon>
    </lineage>
</organism>
<protein>
    <submittedName>
        <fullName evidence="1">Uncharacterized protein</fullName>
    </submittedName>
</protein>
<accession>A0A397JS07</accession>
<gene>
    <name evidence="1" type="ORF">Glove_5g79</name>
</gene>